<gene>
    <name evidence="2" type="ORF">D3873_11380</name>
</gene>
<dbReference type="RefSeq" id="WP_119884120.1">
    <property type="nucleotide sequence ID" value="NZ_CP032418.1"/>
</dbReference>
<keyword evidence="1" id="KW-0812">Transmembrane</keyword>
<keyword evidence="1" id="KW-1133">Transmembrane helix</keyword>
<feature type="transmembrane region" description="Helical" evidence="1">
    <location>
        <begin position="20"/>
        <end position="41"/>
    </location>
</feature>
<accession>A0A385YXY1</accession>
<dbReference type="InterPro" id="IPR019635">
    <property type="entry name" value="DUF2500"/>
</dbReference>
<organism evidence="2 3">
    <name type="scientific">Paenisporosarcina cavernae</name>
    <dbReference type="NCBI Taxonomy" id="2320858"/>
    <lineage>
        <taxon>Bacteria</taxon>
        <taxon>Bacillati</taxon>
        <taxon>Bacillota</taxon>
        <taxon>Bacilli</taxon>
        <taxon>Bacillales</taxon>
        <taxon>Caryophanaceae</taxon>
        <taxon>Paenisporosarcina</taxon>
    </lineage>
</organism>
<evidence type="ECO:0000256" key="1">
    <source>
        <dbReference type="SAM" id="Phobius"/>
    </source>
</evidence>
<keyword evidence="1" id="KW-0472">Membrane</keyword>
<dbReference type="Proteomes" id="UP000265725">
    <property type="component" value="Chromosome"/>
</dbReference>
<dbReference type="Gene3D" id="2.40.50.660">
    <property type="match status" value="1"/>
</dbReference>
<reference evidence="3" key="1">
    <citation type="submission" date="2018-09" db="EMBL/GenBank/DDBJ databases">
        <authorList>
            <person name="Zhu H."/>
        </authorList>
    </citation>
    <scope>NUCLEOTIDE SEQUENCE [LARGE SCALE GENOMIC DNA]</scope>
    <source>
        <strain evidence="3">K2R23-3</strain>
    </source>
</reference>
<keyword evidence="3" id="KW-1185">Reference proteome</keyword>
<evidence type="ECO:0000313" key="3">
    <source>
        <dbReference type="Proteomes" id="UP000265725"/>
    </source>
</evidence>
<dbReference type="Pfam" id="PF10694">
    <property type="entry name" value="DUF2500"/>
    <property type="match status" value="1"/>
</dbReference>
<protein>
    <submittedName>
        <fullName evidence="2">DUF2500 domain-containing protein</fullName>
    </submittedName>
</protein>
<dbReference type="AlphaFoldDB" id="A0A385YXY1"/>
<proteinExistence type="predicted"/>
<evidence type="ECO:0000313" key="2">
    <source>
        <dbReference type="EMBL" id="AYC30403.1"/>
    </source>
</evidence>
<dbReference type="KEGG" id="paek:D3873_11380"/>
<dbReference type="OrthoDB" id="282886at2"/>
<name>A0A385YXY1_9BACL</name>
<dbReference type="EMBL" id="CP032418">
    <property type="protein sequence ID" value="AYC30403.1"/>
    <property type="molecule type" value="Genomic_DNA"/>
</dbReference>
<sequence length="130" mass="14476">MPFEQFGDPYSSGGFDVFSLFSIIFPLFFLVVFGIILFAIIKGISQWSKNNRSPILTVPAEVVTKRTKTSGGTGDSAASTRYFVTFEVQSGDRMELQLSGQEFGMLADDDIGLLTFQGTRYKSFERKKSN</sequence>